<sequence>MEQEKKKTSSYHCHVMCYILCFCQFCGFAHALEPAIYLFGSSVLDMGNNNYIPTEFKASYYPYGIEFSNGEATGRFTDGKNAMDFIVEMLGVLTPKPSLSLSNMADMAEEFLKGVNFASGGAGVLDSTYMGYCMPFSKQVGLFNKMMLKTVTKIGIAKTYQHISNSFIVINIGNNDITIASHTGVNPENFMLSCPVEAQGSSPAMFVFGASLLDVGNNNYINTTEKCNYPPYGIDYPGGKPTGRYSNGKNVVDFLVEKLGVPSPKPYLSLSKTDNPLEFLEGVNFASGSAGILTSTHQGLCISLETQIDYYSSVLRALVEKLGIVQVQRFISSSIFLINIGSNDILVYDGTGVSKYVRLLISTLEGELKRIFKLGARKLVLMGTEPIGCWPVVRALNKSSGDCNRELNQVSSLYSEQAALLLKELQSEYADMSYSFFHSYRVLDQCINHPETYGFDESKAACCGMGYLNAEIACNPFATYCSDRTKYVFWDGWHQTEATANLLVSMAFDGLPPNVFPVNVRELSGLNAENAHVIQFIDQ</sequence>
<dbReference type="InterPro" id="IPR035669">
    <property type="entry name" value="SGNH_plant_lipase-like"/>
</dbReference>
<dbReference type="Gene3D" id="3.40.50.1110">
    <property type="entry name" value="SGNH hydrolase"/>
    <property type="match status" value="2"/>
</dbReference>
<comment type="similarity">
    <text evidence="1">Belongs to the 'GDSL' lipolytic enzyme family.</text>
</comment>
<dbReference type="PANTHER" id="PTHR45648">
    <property type="entry name" value="GDSL LIPASE/ACYLHYDROLASE FAMILY PROTEIN (AFU_ORTHOLOGUE AFUA_4G14700)"/>
    <property type="match status" value="1"/>
</dbReference>
<keyword evidence="3" id="KW-0443">Lipid metabolism</keyword>
<accession>A0A9D5D243</accession>
<protein>
    <recommendedName>
        <fullName evidence="6">GDSL esterase/lipase</fullName>
    </recommendedName>
</protein>
<evidence type="ECO:0000313" key="5">
    <source>
        <dbReference type="Proteomes" id="UP001085076"/>
    </source>
</evidence>
<proteinExistence type="inferred from homology"/>
<dbReference type="GO" id="GO:0016042">
    <property type="term" value="P:lipid catabolic process"/>
    <property type="evidence" value="ECO:0007669"/>
    <property type="project" value="UniProtKB-KW"/>
</dbReference>
<dbReference type="EMBL" id="JAGGNH010000002">
    <property type="protein sequence ID" value="KAJ0983047.1"/>
    <property type="molecule type" value="Genomic_DNA"/>
</dbReference>
<reference evidence="4" key="1">
    <citation type="submission" date="2021-03" db="EMBL/GenBank/DDBJ databases">
        <authorList>
            <person name="Li Z."/>
            <person name="Yang C."/>
        </authorList>
    </citation>
    <scope>NUCLEOTIDE SEQUENCE</scope>
    <source>
        <strain evidence="4">Dzin_1.0</strain>
        <tissue evidence="4">Leaf</tissue>
    </source>
</reference>
<keyword evidence="5" id="KW-1185">Reference proteome</keyword>
<dbReference type="FunFam" id="3.40.50.1110:FF:000003">
    <property type="entry name" value="GDSL esterase/lipase APG"/>
    <property type="match status" value="1"/>
</dbReference>
<dbReference type="CDD" id="cd01837">
    <property type="entry name" value="SGNH_plant_lipase_like"/>
    <property type="match status" value="1"/>
</dbReference>
<keyword evidence="2" id="KW-0378">Hydrolase</keyword>
<evidence type="ECO:0000256" key="3">
    <source>
        <dbReference type="ARBA" id="ARBA00022963"/>
    </source>
</evidence>
<reference evidence="4" key="2">
    <citation type="journal article" date="2022" name="Hortic Res">
        <title>The genome of Dioscorea zingiberensis sheds light on the biosynthesis, origin and evolution of the medicinally important diosgenin saponins.</title>
        <authorList>
            <person name="Li Y."/>
            <person name="Tan C."/>
            <person name="Li Z."/>
            <person name="Guo J."/>
            <person name="Li S."/>
            <person name="Chen X."/>
            <person name="Wang C."/>
            <person name="Dai X."/>
            <person name="Yang H."/>
            <person name="Song W."/>
            <person name="Hou L."/>
            <person name="Xu J."/>
            <person name="Tong Z."/>
            <person name="Xu A."/>
            <person name="Yuan X."/>
            <person name="Wang W."/>
            <person name="Yang Q."/>
            <person name="Chen L."/>
            <person name="Sun Z."/>
            <person name="Wang K."/>
            <person name="Pan B."/>
            <person name="Chen J."/>
            <person name="Bao Y."/>
            <person name="Liu F."/>
            <person name="Qi X."/>
            <person name="Gang D.R."/>
            <person name="Wen J."/>
            <person name="Li J."/>
        </authorList>
    </citation>
    <scope>NUCLEOTIDE SEQUENCE</scope>
    <source>
        <strain evidence="4">Dzin_1.0</strain>
    </source>
</reference>
<evidence type="ECO:0000313" key="4">
    <source>
        <dbReference type="EMBL" id="KAJ0983047.1"/>
    </source>
</evidence>
<dbReference type="InterPro" id="IPR051058">
    <property type="entry name" value="GDSL_Est/Lipase"/>
</dbReference>
<evidence type="ECO:0000256" key="2">
    <source>
        <dbReference type="ARBA" id="ARBA00022801"/>
    </source>
</evidence>
<keyword evidence="3" id="KW-0442">Lipid degradation</keyword>
<dbReference type="Pfam" id="PF00657">
    <property type="entry name" value="Lipase_GDSL"/>
    <property type="match status" value="2"/>
</dbReference>
<comment type="caution">
    <text evidence="4">The sequence shown here is derived from an EMBL/GenBank/DDBJ whole genome shotgun (WGS) entry which is preliminary data.</text>
</comment>
<dbReference type="Proteomes" id="UP001085076">
    <property type="component" value="Miscellaneous, Linkage group lg02"/>
</dbReference>
<dbReference type="InterPro" id="IPR001087">
    <property type="entry name" value="GDSL"/>
</dbReference>
<evidence type="ECO:0008006" key="6">
    <source>
        <dbReference type="Google" id="ProtNLM"/>
    </source>
</evidence>
<gene>
    <name evidence="4" type="ORF">J5N97_011302</name>
</gene>
<dbReference type="AlphaFoldDB" id="A0A9D5D243"/>
<name>A0A9D5D243_9LILI</name>
<dbReference type="OrthoDB" id="1600564at2759"/>
<dbReference type="GO" id="GO:0016788">
    <property type="term" value="F:hydrolase activity, acting on ester bonds"/>
    <property type="evidence" value="ECO:0007669"/>
    <property type="project" value="InterPro"/>
</dbReference>
<organism evidence="4 5">
    <name type="scientific">Dioscorea zingiberensis</name>
    <dbReference type="NCBI Taxonomy" id="325984"/>
    <lineage>
        <taxon>Eukaryota</taxon>
        <taxon>Viridiplantae</taxon>
        <taxon>Streptophyta</taxon>
        <taxon>Embryophyta</taxon>
        <taxon>Tracheophyta</taxon>
        <taxon>Spermatophyta</taxon>
        <taxon>Magnoliopsida</taxon>
        <taxon>Liliopsida</taxon>
        <taxon>Dioscoreales</taxon>
        <taxon>Dioscoreaceae</taxon>
        <taxon>Dioscorea</taxon>
    </lineage>
</organism>
<dbReference type="PANTHER" id="PTHR45648:SF106">
    <property type="entry name" value="ANTHER-SPECIFIC PROLINE-RICH PROTEIN APG"/>
    <property type="match status" value="1"/>
</dbReference>
<dbReference type="InterPro" id="IPR036514">
    <property type="entry name" value="SGNH_hydro_sf"/>
</dbReference>
<evidence type="ECO:0000256" key="1">
    <source>
        <dbReference type="ARBA" id="ARBA00008668"/>
    </source>
</evidence>